<sequence>MPDRLAQLTATLGTPPPPEFATLDTDDLARLDTFVESAMAARKAAMDEALGAGMHLIPRLARPAVRKVLGL</sequence>
<accession>A0A317N4K1</accession>
<evidence type="ECO:0000313" key="2">
    <source>
        <dbReference type="EMBL" id="PWV70186.1"/>
    </source>
</evidence>
<organism evidence="2 3">
    <name type="scientific">Nocardia neocaledoniensis</name>
    <dbReference type="NCBI Taxonomy" id="236511"/>
    <lineage>
        <taxon>Bacteria</taxon>
        <taxon>Bacillati</taxon>
        <taxon>Actinomycetota</taxon>
        <taxon>Actinomycetes</taxon>
        <taxon>Mycobacteriales</taxon>
        <taxon>Nocardiaceae</taxon>
        <taxon>Nocardia</taxon>
    </lineage>
</organism>
<gene>
    <name evidence="2" type="ORF">DFR69_114153</name>
</gene>
<evidence type="ECO:0000313" key="3">
    <source>
        <dbReference type="Proteomes" id="UP000246410"/>
    </source>
</evidence>
<keyword evidence="3" id="KW-1185">Reference proteome</keyword>
<proteinExistence type="predicted"/>
<protein>
    <submittedName>
        <fullName evidence="2">Uncharacterized protein</fullName>
    </submittedName>
</protein>
<reference evidence="2 3" key="1">
    <citation type="submission" date="2018-05" db="EMBL/GenBank/DDBJ databases">
        <title>Genomic Encyclopedia of Type Strains, Phase IV (KMG-IV): sequencing the most valuable type-strain genomes for metagenomic binning, comparative biology and taxonomic classification.</title>
        <authorList>
            <person name="Goeker M."/>
        </authorList>
    </citation>
    <scope>NUCLEOTIDE SEQUENCE [LARGE SCALE GENOMIC DNA]</scope>
    <source>
        <strain evidence="2 3">DSM 44717</strain>
    </source>
</reference>
<dbReference type="Proteomes" id="UP000246410">
    <property type="component" value="Unassembled WGS sequence"/>
</dbReference>
<comment type="caution">
    <text evidence="2">The sequence shown here is derived from an EMBL/GenBank/DDBJ whole genome shotgun (WGS) entry which is preliminary data.</text>
</comment>
<name>A0A317N4K1_9NOCA</name>
<dbReference type="EMBL" id="QGTL01000014">
    <property type="protein sequence ID" value="PWV70186.1"/>
    <property type="molecule type" value="Genomic_DNA"/>
</dbReference>
<feature type="region of interest" description="Disordered" evidence="1">
    <location>
        <begin position="1"/>
        <end position="23"/>
    </location>
</feature>
<dbReference type="RefSeq" id="WP_110040858.1">
    <property type="nucleotide sequence ID" value="NZ_QGTL01000014.1"/>
</dbReference>
<dbReference type="AlphaFoldDB" id="A0A317N4K1"/>
<evidence type="ECO:0000256" key="1">
    <source>
        <dbReference type="SAM" id="MobiDB-lite"/>
    </source>
</evidence>